<evidence type="ECO:0000256" key="5">
    <source>
        <dbReference type="ARBA" id="ARBA00022989"/>
    </source>
</evidence>
<reference evidence="8 9" key="1">
    <citation type="submission" date="2012-06" db="EMBL/GenBank/DDBJ databases">
        <title>Complete sequence of Thiocystis violascens DSM 198.</title>
        <authorList>
            <consortium name="US DOE Joint Genome Institute"/>
            <person name="Lucas S."/>
            <person name="Han J."/>
            <person name="Lapidus A."/>
            <person name="Cheng J.-F."/>
            <person name="Goodwin L."/>
            <person name="Pitluck S."/>
            <person name="Peters L."/>
            <person name="Ovchinnikova G."/>
            <person name="Teshima H."/>
            <person name="Detter J.C."/>
            <person name="Han C."/>
            <person name="Tapia R."/>
            <person name="Land M."/>
            <person name="Hauser L."/>
            <person name="Kyrpides N."/>
            <person name="Ivanova N."/>
            <person name="Pagani I."/>
            <person name="Vogl K."/>
            <person name="Liu Z."/>
            <person name="Frigaard N.-U."/>
            <person name="Bryant D."/>
            <person name="Woyke T."/>
        </authorList>
    </citation>
    <scope>NUCLEOTIDE SEQUENCE [LARGE SCALE GENOMIC DNA]</scope>
    <source>
        <strain evidence="9">ATCC 17096 / DSM 198 / 6111</strain>
    </source>
</reference>
<evidence type="ECO:0000256" key="2">
    <source>
        <dbReference type="ARBA" id="ARBA00008564"/>
    </source>
</evidence>
<name>I3Y880_THIV6</name>
<dbReference type="KEGG" id="tvi:Thivi_1168"/>
<comment type="similarity">
    <text evidence="2">Belongs to the CbiQ family.</text>
</comment>
<dbReference type="OrthoDB" id="4533at2"/>
<dbReference type="PANTHER" id="PTHR34857">
    <property type="entry name" value="SLL0384 PROTEIN"/>
    <property type="match status" value="1"/>
</dbReference>
<accession>I3Y880</accession>
<comment type="subcellular location">
    <subcellularLocation>
        <location evidence="1">Cell membrane</location>
        <topology evidence="1">Multi-pass membrane protein</topology>
    </subcellularLocation>
</comment>
<dbReference type="AlphaFoldDB" id="I3Y880"/>
<keyword evidence="3" id="KW-1003">Cell membrane</keyword>
<evidence type="ECO:0000313" key="9">
    <source>
        <dbReference type="Proteomes" id="UP000006062"/>
    </source>
</evidence>
<dbReference type="STRING" id="765911.Thivi_1168"/>
<keyword evidence="9" id="KW-1185">Reference proteome</keyword>
<dbReference type="HOGENOM" id="CLU_056469_1_3_6"/>
<dbReference type="InterPro" id="IPR051611">
    <property type="entry name" value="ECF_transporter_component"/>
</dbReference>
<evidence type="ECO:0000256" key="3">
    <source>
        <dbReference type="ARBA" id="ARBA00022475"/>
    </source>
</evidence>
<dbReference type="EMBL" id="CP003154">
    <property type="protein sequence ID" value="AFL73198.1"/>
    <property type="molecule type" value="Genomic_DNA"/>
</dbReference>
<evidence type="ECO:0000256" key="4">
    <source>
        <dbReference type="ARBA" id="ARBA00022692"/>
    </source>
</evidence>
<dbReference type="CDD" id="cd16914">
    <property type="entry name" value="EcfT"/>
    <property type="match status" value="1"/>
</dbReference>
<evidence type="ECO:0000256" key="7">
    <source>
        <dbReference type="SAM" id="Phobius"/>
    </source>
</evidence>
<evidence type="ECO:0000256" key="1">
    <source>
        <dbReference type="ARBA" id="ARBA00004651"/>
    </source>
</evidence>
<organism evidence="8 9">
    <name type="scientific">Thiocystis violascens (strain ATCC 17096 / DSM 198 / 6111)</name>
    <name type="common">Chromatium violascens</name>
    <dbReference type="NCBI Taxonomy" id="765911"/>
    <lineage>
        <taxon>Bacteria</taxon>
        <taxon>Pseudomonadati</taxon>
        <taxon>Pseudomonadota</taxon>
        <taxon>Gammaproteobacteria</taxon>
        <taxon>Chromatiales</taxon>
        <taxon>Chromatiaceae</taxon>
        <taxon>Thiocystis</taxon>
    </lineage>
</organism>
<dbReference type="InterPro" id="IPR003339">
    <property type="entry name" value="ABC/ECF_trnsptr_transmembrane"/>
</dbReference>
<gene>
    <name evidence="8" type="ordered locus">Thivi_1168</name>
</gene>
<keyword evidence="6 7" id="KW-0472">Membrane</keyword>
<evidence type="ECO:0000313" key="8">
    <source>
        <dbReference type="EMBL" id="AFL73198.1"/>
    </source>
</evidence>
<dbReference type="Pfam" id="PF02361">
    <property type="entry name" value="CbiQ"/>
    <property type="match status" value="1"/>
</dbReference>
<feature type="transmembrane region" description="Helical" evidence="7">
    <location>
        <begin position="104"/>
        <end position="126"/>
    </location>
</feature>
<evidence type="ECO:0000256" key="6">
    <source>
        <dbReference type="ARBA" id="ARBA00023136"/>
    </source>
</evidence>
<dbReference type="Proteomes" id="UP000006062">
    <property type="component" value="Chromosome"/>
</dbReference>
<protein>
    <submittedName>
        <fullName evidence="8">Cobalt ABC transporter, permease protein CbiQ</fullName>
    </submittedName>
</protein>
<proteinExistence type="inferred from homology"/>
<sequence length="252" mass="27520">MSQTALLIPRGSGWIAVRDPRLRIVAALSFALVAISLQHPPALLAAFLFAAALAASTGMRAPDLLWRLLALEGFMLVLLITLPFTVPGSPWIAFGPLAASQEGLALAVTILLRANAVVLVLLALVGSLEPVVFGHALARLGVPEKLVHLLLMTIRQIHLLHQEFIRLRQAMRARAFVPRSDRHTWNSYGWLMGMLLVRSLARSQRLLAAMRCRGFQGRLYLLDSTHWEPADTALALGLALLLGGLTTLDWLA</sequence>
<dbReference type="PANTHER" id="PTHR34857:SF2">
    <property type="entry name" value="SLL0384 PROTEIN"/>
    <property type="match status" value="1"/>
</dbReference>
<feature type="transmembrane region" description="Helical" evidence="7">
    <location>
        <begin position="64"/>
        <end position="84"/>
    </location>
</feature>
<keyword evidence="5 7" id="KW-1133">Transmembrane helix</keyword>
<dbReference type="RefSeq" id="WP_014777682.1">
    <property type="nucleotide sequence ID" value="NC_018012.1"/>
</dbReference>
<dbReference type="GO" id="GO:0006824">
    <property type="term" value="P:cobalt ion transport"/>
    <property type="evidence" value="ECO:0007669"/>
    <property type="project" value="InterPro"/>
</dbReference>
<keyword evidence="4 7" id="KW-0812">Transmembrane</keyword>
<dbReference type="InterPro" id="IPR012809">
    <property type="entry name" value="ECF_CbiQ"/>
</dbReference>
<dbReference type="eggNOG" id="COG0619">
    <property type="taxonomic scope" value="Bacteria"/>
</dbReference>
<dbReference type="NCBIfam" id="TIGR02454">
    <property type="entry name" value="ECF_T_CbiQ"/>
    <property type="match status" value="1"/>
</dbReference>
<dbReference type="GO" id="GO:0043190">
    <property type="term" value="C:ATP-binding cassette (ABC) transporter complex"/>
    <property type="evidence" value="ECO:0007669"/>
    <property type="project" value="InterPro"/>
</dbReference>